<evidence type="ECO:0000313" key="2">
    <source>
        <dbReference type="EMBL" id="MFC4387746.1"/>
    </source>
</evidence>
<dbReference type="Proteomes" id="UP001595880">
    <property type="component" value="Unassembled WGS sequence"/>
</dbReference>
<sequence length="62" mass="7507">MAKKKRNSSLRNMKDNRKRKSMSDGKNWIKRLLEPKEDEQEQKKKRKRSNKDGAKRLRGDHL</sequence>
<reference evidence="3" key="1">
    <citation type="journal article" date="2019" name="Int. J. Syst. Evol. Microbiol.">
        <title>The Global Catalogue of Microorganisms (GCM) 10K type strain sequencing project: providing services to taxonomists for standard genome sequencing and annotation.</title>
        <authorList>
            <consortium name="The Broad Institute Genomics Platform"/>
            <consortium name="The Broad Institute Genome Sequencing Center for Infectious Disease"/>
            <person name="Wu L."/>
            <person name="Ma J."/>
        </authorList>
    </citation>
    <scope>NUCLEOTIDE SEQUENCE [LARGE SCALE GENOMIC DNA]</scope>
    <source>
        <strain evidence="3">KACC 14058</strain>
    </source>
</reference>
<name>A0ABV8VXF7_9BACI</name>
<feature type="compositionally biased region" description="Basic and acidic residues" evidence="1">
    <location>
        <begin position="50"/>
        <end position="62"/>
    </location>
</feature>
<evidence type="ECO:0000256" key="1">
    <source>
        <dbReference type="SAM" id="MobiDB-lite"/>
    </source>
</evidence>
<evidence type="ECO:0000313" key="3">
    <source>
        <dbReference type="Proteomes" id="UP001595880"/>
    </source>
</evidence>
<accession>A0ABV8VXF7</accession>
<dbReference type="RefSeq" id="WP_390198191.1">
    <property type="nucleotide sequence ID" value="NZ_JBHSDV010000002.1"/>
</dbReference>
<organism evidence="2 3">
    <name type="scientific">Gracilibacillus marinus</name>
    <dbReference type="NCBI Taxonomy" id="630535"/>
    <lineage>
        <taxon>Bacteria</taxon>
        <taxon>Bacillati</taxon>
        <taxon>Bacillota</taxon>
        <taxon>Bacilli</taxon>
        <taxon>Bacillales</taxon>
        <taxon>Bacillaceae</taxon>
        <taxon>Gracilibacillus</taxon>
    </lineage>
</organism>
<gene>
    <name evidence="2" type="ORF">ACFOZ1_07950</name>
</gene>
<proteinExistence type="predicted"/>
<keyword evidence="3" id="KW-1185">Reference proteome</keyword>
<comment type="caution">
    <text evidence="2">The sequence shown here is derived from an EMBL/GenBank/DDBJ whole genome shotgun (WGS) entry which is preliminary data.</text>
</comment>
<dbReference type="EMBL" id="JBHSDV010000002">
    <property type="protein sequence ID" value="MFC4387746.1"/>
    <property type="molecule type" value="Genomic_DNA"/>
</dbReference>
<protein>
    <submittedName>
        <fullName evidence="2">Uncharacterized protein</fullName>
    </submittedName>
</protein>
<feature type="region of interest" description="Disordered" evidence="1">
    <location>
        <begin position="1"/>
        <end position="62"/>
    </location>
</feature>